<proteinExistence type="predicted"/>
<feature type="compositionally biased region" description="Basic and acidic residues" evidence="1">
    <location>
        <begin position="17"/>
        <end position="26"/>
    </location>
</feature>
<dbReference type="AlphaFoldDB" id="A0A6J4H5R9"/>
<feature type="compositionally biased region" description="Low complexity" evidence="1">
    <location>
        <begin position="1"/>
        <end position="11"/>
    </location>
</feature>
<sequence length="50" mass="5211">MAAGRAAGYAAPMSRHSIAEAKERFPHRIGRALEAGTTASPLPRPQQPGA</sequence>
<evidence type="ECO:0000313" key="2">
    <source>
        <dbReference type="EMBL" id="CAA9213918.1"/>
    </source>
</evidence>
<organism evidence="2">
    <name type="scientific">uncultured Craurococcus sp</name>
    <dbReference type="NCBI Taxonomy" id="1135998"/>
    <lineage>
        <taxon>Bacteria</taxon>
        <taxon>Pseudomonadati</taxon>
        <taxon>Pseudomonadota</taxon>
        <taxon>Alphaproteobacteria</taxon>
        <taxon>Acetobacterales</taxon>
        <taxon>Acetobacteraceae</taxon>
        <taxon>Craurococcus</taxon>
        <taxon>environmental samples</taxon>
    </lineage>
</organism>
<reference evidence="2" key="1">
    <citation type="submission" date="2020-02" db="EMBL/GenBank/DDBJ databases">
        <authorList>
            <person name="Meier V. D."/>
        </authorList>
    </citation>
    <scope>NUCLEOTIDE SEQUENCE</scope>
    <source>
        <strain evidence="2">AVDCRST_MAG27</strain>
    </source>
</reference>
<evidence type="ECO:0000256" key="1">
    <source>
        <dbReference type="SAM" id="MobiDB-lite"/>
    </source>
</evidence>
<protein>
    <submittedName>
        <fullName evidence="2">Uncharacterized protein</fullName>
    </submittedName>
</protein>
<feature type="region of interest" description="Disordered" evidence="1">
    <location>
        <begin position="1"/>
        <end position="50"/>
    </location>
</feature>
<gene>
    <name evidence="2" type="ORF">AVDCRST_MAG27-32</name>
</gene>
<accession>A0A6J4H5R9</accession>
<dbReference type="EMBL" id="CADCTD010000002">
    <property type="protein sequence ID" value="CAA9213918.1"/>
    <property type="molecule type" value="Genomic_DNA"/>
</dbReference>
<name>A0A6J4H5R9_9PROT</name>